<protein>
    <submittedName>
        <fullName evidence="2">Uncharacterized protein</fullName>
    </submittedName>
</protein>
<organism evidence="2">
    <name type="scientific">Amphimedon queenslandica</name>
    <name type="common">Sponge</name>
    <dbReference type="NCBI Taxonomy" id="400682"/>
    <lineage>
        <taxon>Eukaryota</taxon>
        <taxon>Metazoa</taxon>
        <taxon>Porifera</taxon>
        <taxon>Demospongiae</taxon>
        <taxon>Heteroscleromorpha</taxon>
        <taxon>Haplosclerida</taxon>
        <taxon>Niphatidae</taxon>
        <taxon>Amphimedon</taxon>
    </lineage>
</organism>
<dbReference type="InParanoid" id="A0A1X7U1K2"/>
<keyword evidence="1" id="KW-0732">Signal</keyword>
<feature type="chain" id="PRO_5012801527" evidence="1">
    <location>
        <begin position="19"/>
        <end position="54"/>
    </location>
</feature>
<sequence>MKILLVTQILLYIARMSAVLVGSPTGWFLPPMKFKTIYRCLIVKYYLSMTYCEV</sequence>
<name>A0A1X7U1K2_AMPQE</name>
<feature type="signal peptide" evidence="1">
    <location>
        <begin position="1"/>
        <end position="18"/>
    </location>
</feature>
<proteinExistence type="predicted"/>
<accession>A0A1X7U1K2</accession>
<dbReference type="AlphaFoldDB" id="A0A1X7U1K2"/>
<evidence type="ECO:0000256" key="1">
    <source>
        <dbReference type="SAM" id="SignalP"/>
    </source>
</evidence>
<evidence type="ECO:0000313" key="2">
    <source>
        <dbReference type="EnsemblMetazoa" id="Aqu2.1.21608_001"/>
    </source>
</evidence>
<reference evidence="2" key="1">
    <citation type="submission" date="2017-05" db="UniProtKB">
        <authorList>
            <consortium name="EnsemblMetazoa"/>
        </authorList>
    </citation>
    <scope>IDENTIFICATION</scope>
</reference>
<dbReference type="EnsemblMetazoa" id="Aqu2.1.21608_001">
    <property type="protein sequence ID" value="Aqu2.1.21608_001"/>
    <property type="gene ID" value="Aqu2.1.21608"/>
</dbReference>